<keyword evidence="1" id="KW-1133">Transmembrane helix</keyword>
<reference evidence="4" key="1">
    <citation type="submission" date="2017-09" db="EMBL/GenBank/DDBJ databases">
        <title>Depth-based differentiation of microbial function through sediment-hosted aquifers and enrichment of novel symbionts in the deep terrestrial subsurface.</title>
        <authorList>
            <person name="Probst A.J."/>
            <person name="Ladd B."/>
            <person name="Jarett J.K."/>
            <person name="Geller-Mcgrath D.E."/>
            <person name="Sieber C.M.K."/>
            <person name="Emerson J.B."/>
            <person name="Anantharaman K."/>
            <person name="Thomas B.C."/>
            <person name="Malmstrom R."/>
            <person name="Stieglmeier M."/>
            <person name="Klingl A."/>
            <person name="Woyke T."/>
            <person name="Ryan C.M."/>
            <person name="Banfield J.F."/>
        </authorList>
    </citation>
    <scope>NUCLEOTIDE SEQUENCE [LARGE SCALE GENOMIC DNA]</scope>
</reference>
<evidence type="ECO:0000313" key="3">
    <source>
        <dbReference type="EMBL" id="PIR95581.1"/>
    </source>
</evidence>
<accession>A0A2H0V944</accession>
<dbReference type="AlphaFoldDB" id="A0A2H0V944"/>
<name>A0A2H0V944_9BACT</name>
<keyword evidence="1" id="KW-0812">Transmembrane</keyword>
<evidence type="ECO:0000259" key="2">
    <source>
        <dbReference type="Pfam" id="PF00535"/>
    </source>
</evidence>
<evidence type="ECO:0000313" key="4">
    <source>
        <dbReference type="Proteomes" id="UP000229972"/>
    </source>
</evidence>
<dbReference type="SUPFAM" id="SSF53448">
    <property type="entry name" value="Nucleotide-diphospho-sugar transferases"/>
    <property type="match status" value="1"/>
</dbReference>
<dbReference type="PANTHER" id="PTHR43179">
    <property type="entry name" value="RHAMNOSYLTRANSFERASE WBBL"/>
    <property type="match status" value="1"/>
</dbReference>
<dbReference type="PANTHER" id="PTHR43179:SF7">
    <property type="entry name" value="RHAMNOSYLTRANSFERASE WBBL"/>
    <property type="match status" value="1"/>
</dbReference>
<keyword evidence="1" id="KW-0472">Membrane</keyword>
<organism evidence="3 4">
    <name type="scientific">Candidatus Falkowbacteria bacterium CG10_big_fil_rev_8_21_14_0_10_37_18</name>
    <dbReference type="NCBI Taxonomy" id="1974562"/>
    <lineage>
        <taxon>Bacteria</taxon>
        <taxon>Candidatus Falkowiibacteriota</taxon>
    </lineage>
</organism>
<protein>
    <recommendedName>
        <fullName evidence="2">Glycosyltransferase 2-like domain-containing protein</fullName>
    </recommendedName>
</protein>
<feature type="transmembrane region" description="Helical" evidence="1">
    <location>
        <begin position="239"/>
        <end position="261"/>
    </location>
</feature>
<evidence type="ECO:0000256" key="1">
    <source>
        <dbReference type="SAM" id="Phobius"/>
    </source>
</evidence>
<sequence>MDLSIIIVNYHSRDKLLNCLSSLRQAEMVDVKYEIIVVDNNSGDELDKVNEDYSTVQMIKNPVNKGMGGGNNIGLAIAQGEYVLILNPDTVVQGRAIPELLSYLKSHPTVGLIGPKLLYPDGALQMSCSRFPSFFMPILRRTFIGDYFKTSRDSFTMQEFNHNSLRSVDWLMGSCLMFKKEIKLSDNRAWSPHFDERYFMYFEDTDLARQFWKNGLSVVYNPTAIVIHDHRRASARHPWYLAIFLDIITWHHIISWLKYFIKWSFKTKNYVKN</sequence>
<dbReference type="InterPro" id="IPR001173">
    <property type="entry name" value="Glyco_trans_2-like"/>
</dbReference>
<dbReference type="Proteomes" id="UP000229972">
    <property type="component" value="Unassembled WGS sequence"/>
</dbReference>
<proteinExistence type="predicted"/>
<dbReference type="CDD" id="cd04186">
    <property type="entry name" value="GT_2_like_c"/>
    <property type="match status" value="1"/>
</dbReference>
<gene>
    <name evidence="3" type="ORF">COT93_01465</name>
</gene>
<feature type="domain" description="Glycosyltransferase 2-like" evidence="2">
    <location>
        <begin position="4"/>
        <end position="129"/>
    </location>
</feature>
<comment type="caution">
    <text evidence="3">The sequence shown here is derived from an EMBL/GenBank/DDBJ whole genome shotgun (WGS) entry which is preliminary data.</text>
</comment>
<dbReference type="Pfam" id="PF00535">
    <property type="entry name" value="Glycos_transf_2"/>
    <property type="match status" value="1"/>
</dbReference>
<dbReference type="EMBL" id="PFAL01000015">
    <property type="protein sequence ID" value="PIR95581.1"/>
    <property type="molecule type" value="Genomic_DNA"/>
</dbReference>
<dbReference type="Gene3D" id="3.90.550.10">
    <property type="entry name" value="Spore Coat Polysaccharide Biosynthesis Protein SpsA, Chain A"/>
    <property type="match status" value="1"/>
</dbReference>
<dbReference type="InterPro" id="IPR029044">
    <property type="entry name" value="Nucleotide-diphossugar_trans"/>
</dbReference>